<proteinExistence type="predicted"/>
<accession>A0A840DA71</accession>
<evidence type="ECO:0000313" key="2">
    <source>
        <dbReference type="Proteomes" id="UP000560658"/>
    </source>
</evidence>
<gene>
    <name evidence="1" type="ORF">GGR06_003339</name>
</gene>
<name>A0A840DA71_9BACE</name>
<reference evidence="1" key="1">
    <citation type="submission" date="2020-08" db="EMBL/GenBank/DDBJ databases">
        <title>Genomic Encyclopedia of Type Strains, Phase IV (KMG-IV): sequencing the most valuable type-strain genomes for metagenomic binning, comparative biology and taxonomic classification.</title>
        <authorList>
            <person name="Goeker M."/>
        </authorList>
    </citation>
    <scope>NUCLEOTIDE SEQUENCE [LARGE SCALE GENOMIC DNA]</scope>
    <source>
        <strain evidence="1">DSM 105720</strain>
    </source>
</reference>
<dbReference type="AlphaFoldDB" id="A0A840DA71"/>
<dbReference type="EMBL" id="JACIER010000015">
    <property type="protein sequence ID" value="MBB4045525.1"/>
    <property type="molecule type" value="Genomic_DNA"/>
</dbReference>
<protein>
    <submittedName>
        <fullName evidence="1">Uncharacterized protein</fullName>
    </submittedName>
</protein>
<comment type="caution">
    <text evidence="1">The sequence shown here is derived from an EMBL/GenBank/DDBJ whole genome shotgun (WGS) entry which is preliminary data.</text>
</comment>
<organism evidence="1 2">
    <name type="scientific">Bacteroides reticulotermitis</name>
    <dbReference type="NCBI Taxonomy" id="1133319"/>
    <lineage>
        <taxon>Bacteria</taxon>
        <taxon>Pseudomonadati</taxon>
        <taxon>Bacteroidota</taxon>
        <taxon>Bacteroidia</taxon>
        <taxon>Bacteroidales</taxon>
        <taxon>Bacteroidaceae</taxon>
        <taxon>Bacteroides</taxon>
    </lineage>
</organism>
<sequence length="50" mass="5869">MDAFRPCCHIIRECNQFLHEMQICSLISGSSPTNWQQIQESKWPRTINSC</sequence>
<keyword evidence="2" id="KW-1185">Reference proteome</keyword>
<dbReference type="Proteomes" id="UP000560658">
    <property type="component" value="Unassembled WGS sequence"/>
</dbReference>
<evidence type="ECO:0000313" key="1">
    <source>
        <dbReference type="EMBL" id="MBB4045525.1"/>
    </source>
</evidence>